<feature type="non-terminal residue" evidence="2">
    <location>
        <position position="227"/>
    </location>
</feature>
<feature type="region of interest" description="Disordered" evidence="1">
    <location>
        <begin position="1"/>
        <end position="29"/>
    </location>
</feature>
<name>A0A0J7JZZ2_LASNI</name>
<evidence type="ECO:0000313" key="3">
    <source>
        <dbReference type="Proteomes" id="UP000036403"/>
    </source>
</evidence>
<protein>
    <submittedName>
        <fullName evidence="2">Uncharacterized protein</fullName>
    </submittedName>
</protein>
<proteinExistence type="predicted"/>
<dbReference type="Proteomes" id="UP000036403">
    <property type="component" value="Unassembled WGS sequence"/>
</dbReference>
<sequence length="227" mass="25615">MGDAYSSKPPDKEKEQPKSILRNPNFQAPKPWIRPLIPGVPGPNSPDVCRYCKYPVGEMTIPFYEDIEVTIPPRTAIPISFNVTNPESTDGYVPVYESSGLYTGGALVTNSKEYDLANTQNLPLHSDFTEFLTESTEFSTESTEFLTESTDLKSIDSTESTESPKFTEFPTEPIDLCTTEFTKPAESTESQHQTQCYHTALYRDVPKPNRYVILKELINTEHLNEEE</sequence>
<dbReference type="OrthoDB" id="430238at2759"/>
<comment type="caution">
    <text evidence="2">The sequence shown here is derived from an EMBL/GenBank/DDBJ whole genome shotgun (WGS) entry which is preliminary data.</text>
</comment>
<organism evidence="2 3">
    <name type="scientific">Lasius niger</name>
    <name type="common">Black garden ant</name>
    <dbReference type="NCBI Taxonomy" id="67767"/>
    <lineage>
        <taxon>Eukaryota</taxon>
        <taxon>Metazoa</taxon>
        <taxon>Ecdysozoa</taxon>
        <taxon>Arthropoda</taxon>
        <taxon>Hexapoda</taxon>
        <taxon>Insecta</taxon>
        <taxon>Pterygota</taxon>
        <taxon>Neoptera</taxon>
        <taxon>Endopterygota</taxon>
        <taxon>Hymenoptera</taxon>
        <taxon>Apocrita</taxon>
        <taxon>Aculeata</taxon>
        <taxon>Formicoidea</taxon>
        <taxon>Formicidae</taxon>
        <taxon>Formicinae</taxon>
        <taxon>Lasius</taxon>
        <taxon>Lasius</taxon>
    </lineage>
</organism>
<evidence type="ECO:0000256" key="1">
    <source>
        <dbReference type="SAM" id="MobiDB-lite"/>
    </source>
</evidence>
<dbReference type="PaxDb" id="67767-A0A0J7JZZ2"/>
<reference evidence="2 3" key="1">
    <citation type="submission" date="2015-04" db="EMBL/GenBank/DDBJ databases">
        <title>Lasius niger genome sequencing.</title>
        <authorList>
            <person name="Konorov E.A."/>
            <person name="Nikitin M.A."/>
            <person name="Kirill M.V."/>
            <person name="Chang P."/>
        </authorList>
    </citation>
    <scope>NUCLEOTIDE SEQUENCE [LARGE SCALE GENOMIC DNA]</scope>
    <source>
        <tissue evidence="2">Whole</tissue>
    </source>
</reference>
<dbReference type="AlphaFoldDB" id="A0A0J7JZZ2"/>
<evidence type="ECO:0000313" key="2">
    <source>
        <dbReference type="EMBL" id="KMQ83624.1"/>
    </source>
</evidence>
<dbReference type="EMBL" id="LBMM01019094">
    <property type="protein sequence ID" value="KMQ83624.1"/>
    <property type="molecule type" value="Genomic_DNA"/>
</dbReference>
<feature type="region of interest" description="Disordered" evidence="1">
    <location>
        <begin position="149"/>
        <end position="170"/>
    </location>
</feature>
<keyword evidence="3" id="KW-1185">Reference proteome</keyword>
<gene>
    <name evidence="2" type="ORF">RF55_19524</name>
</gene>
<accession>A0A0J7JZZ2</accession>